<evidence type="ECO:0000313" key="3">
    <source>
        <dbReference type="Proteomes" id="UP001175211"/>
    </source>
</evidence>
<keyword evidence="1" id="KW-0175">Coiled coil</keyword>
<keyword evidence="3" id="KW-1185">Reference proteome</keyword>
<dbReference type="InterPro" id="IPR021842">
    <property type="entry name" value="DUF3435"/>
</dbReference>
<evidence type="ECO:0008006" key="4">
    <source>
        <dbReference type="Google" id="ProtNLM"/>
    </source>
</evidence>
<dbReference type="EMBL" id="JAUEPS010000005">
    <property type="protein sequence ID" value="KAK0465130.1"/>
    <property type="molecule type" value="Genomic_DNA"/>
</dbReference>
<evidence type="ECO:0000256" key="1">
    <source>
        <dbReference type="SAM" id="Coils"/>
    </source>
</evidence>
<reference evidence="2" key="1">
    <citation type="submission" date="2023-06" db="EMBL/GenBank/DDBJ databases">
        <authorList>
            <consortium name="Lawrence Berkeley National Laboratory"/>
            <person name="Ahrendt S."/>
            <person name="Sahu N."/>
            <person name="Indic B."/>
            <person name="Wong-Bajracharya J."/>
            <person name="Merenyi Z."/>
            <person name="Ke H.-M."/>
            <person name="Monk M."/>
            <person name="Kocsube S."/>
            <person name="Drula E."/>
            <person name="Lipzen A."/>
            <person name="Balint B."/>
            <person name="Henrissat B."/>
            <person name="Andreopoulos B."/>
            <person name="Martin F.M."/>
            <person name="Harder C.B."/>
            <person name="Rigling D."/>
            <person name="Ford K.L."/>
            <person name="Foster G.D."/>
            <person name="Pangilinan J."/>
            <person name="Papanicolaou A."/>
            <person name="Barry K."/>
            <person name="LaButti K."/>
            <person name="Viragh M."/>
            <person name="Koriabine M."/>
            <person name="Yan M."/>
            <person name="Riley R."/>
            <person name="Champramary S."/>
            <person name="Plett K.L."/>
            <person name="Tsai I.J."/>
            <person name="Slot J."/>
            <person name="Sipos G."/>
            <person name="Plett J."/>
            <person name="Nagy L.G."/>
            <person name="Grigoriev I.V."/>
        </authorList>
    </citation>
    <scope>NUCLEOTIDE SEQUENCE</scope>
    <source>
        <strain evidence="2">CCBAS 213</strain>
    </source>
</reference>
<dbReference type="RefSeq" id="XP_060336178.1">
    <property type="nucleotide sequence ID" value="XM_060471693.1"/>
</dbReference>
<accession>A0AA39NGC0</accession>
<dbReference type="PANTHER" id="PTHR37535:SF3">
    <property type="entry name" value="FLUG DOMAIN-CONTAINING PROTEIN"/>
    <property type="match status" value="1"/>
</dbReference>
<dbReference type="AlphaFoldDB" id="A0AA39NGC0"/>
<name>A0AA39NGC0_ARMTA</name>
<sequence length="1131" mass="127947">MGIRDPVGQLSRVDVFKARTAVPEVKEEEEKSLYGKVFSKEYSSSSRKQHGRLEAAWAECAENQPSDNPYKIPREINPQSVMPPRAGFIKFTQYLALCTRGLLGPYAVKKTIRTLMATVFGLWRRKALQVVPPDVRQQVYAYIDSEELQRIAPLSTKEREKFYLSAHDFDVMALGIFQDTDGFRTTRMMMQVLHALLLQSLSSERPGAIVEASSRFGSNEALCWKDYEFHILPNPDDPHSPLVVIRLKINLLKGYRKDDSMYKEFLLMPESESRVFCPVSSAVAMAIEDKIFSDVETIEEIFHPKVPPTQHHILRMRPEAADKPVLRAEVFDGLSWLLSSTRALSYGALSGHLRRISMLLGFIHYVTCYCCRRGASNRISRQMGAEDRATLMGHVEGSSKFDKHYKSRFIASDLGAVMQDRDQNVQYMEASKALSDMSSRRDENAPTKLSLEDKAKLLAEPELVEIDNERKKIANLIGSTSKQLTCADVSKESKAELDAQIASLKTEKKKLDEKYRNIVRREESSRATELRKQFFQEQSTRQLAGQTTNVTVLPITKGKENTTSSLVAERRKAPSDQAAARNNAINTFFHEVFGDDAKSSAINDGIIEFVNKYLVLTTFNRTKHIVCYPGEGLTEANKCAICDKDSSDMRQIGKHLHDCVDKQKTAEAQSNANDNYEPNPCLWQDCYSAGKIWPTRQGYIKHIGQHIKMLTQPAPTVGVKRQCLWVDEVICNKEDNNYTSADWAVHFAQEHGLNACATIAVDHCAQCGLWFEDDVGDRSAWAEHCVFHYNDQFSSFQERAEGDVDLQPRGVCIYDNVVVYDATEGLGGHHPELYGYIEQSVAVVPIYCPYCVFDETLTPPKRMHQFRDNGVFARHMFAQHLGNLDKTPTTMCPVPSCGTHPFTFFDLLYHLVAFHRLPIVGTSRPKVGTGGRKNCRLHLPVQKDDQLALKSMPTRSTDKAPIKEYYRCAGCLRNLVDINKHLTGAKLTSSCRQRGRYTPVLKDGTPLGEEISFDFSTVDASLAGSTSKRGRDHYCEKCGVQFVDIREHIPQECSSEFFRIKDQSHRHGRDGIRHRFVDWERKQRQTEALETVRASTCILGDMTAVLPQEIQDAMEMVLNDTLTITEKALGM</sequence>
<feature type="coiled-coil region" evidence="1">
    <location>
        <begin position="487"/>
        <end position="521"/>
    </location>
</feature>
<evidence type="ECO:0000313" key="2">
    <source>
        <dbReference type="EMBL" id="KAK0465130.1"/>
    </source>
</evidence>
<organism evidence="2 3">
    <name type="scientific">Armillaria tabescens</name>
    <name type="common">Ringless honey mushroom</name>
    <name type="synonym">Agaricus tabescens</name>
    <dbReference type="NCBI Taxonomy" id="1929756"/>
    <lineage>
        <taxon>Eukaryota</taxon>
        <taxon>Fungi</taxon>
        <taxon>Dikarya</taxon>
        <taxon>Basidiomycota</taxon>
        <taxon>Agaricomycotina</taxon>
        <taxon>Agaricomycetes</taxon>
        <taxon>Agaricomycetidae</taxon>
        <taxon>Agaricales</taxon>
        <taxon>Marasmiineae</taxon>
        <taxon>Physalacriaceae</taxon>
        <taxon>Desarmillaria</taxon>
    </lineage>
</organism>
<protein>
    <recommendedName>
        <fullName evidence="4">C2H2-type domain-containing protein</fullName>
    </recommendedName>
</protein>
<gene>
    <name evidence="2" type="ORF">EV420DRAFT_1512930</name>
</gene>
<comment type="caution">
    <text evidence="2">The sequence shown here is derived from an EMBL/GenBank/DDBJ whole genome shotgun (WGS) entry which is preliminary data.</text>
</comment>
<dbReference type="GeneID" id="85355241"/>
<dbReference type="Pfam" id="PF11917">
    <property type="entry name" value="DUF3435"/>
    <property type="match status" value="1"/>
</dbReference>
<dbReference type="Proteomes" id="UP001175211">
    <property type="component" value="Unassembled WGS sequence"/>
</dbReference>
<proteinExistence type="predicted"/>
<dbReference type="PANTHER" id="PTHR37535">
    <property type="entry name" value="FLUG DOMAIN PROTEIN"/>
    <property type="match status" value="1"/>
</dbReference>